<comment type="caution">
    <text evidence="2">The sequence shown here is derived from an EMBL/GenBank/DDBJ whole genome shotgun (WGS) entry which is preliminary data.</text>
</comment>
<dbReference type="AlphaFoldDB" id="X0W293"/>
<sequence length="121" mass="14263">MNYFKIYEYYESCLEKHGDSHHGVDWPDKKDAYARYQVMKDLMFDDGNLLDFGCGCSGLHEYLLKTQQPVQYHGCDISKKFVEVSENKYPEIDYYCLDLLKEPLPKSFDYIVCNGVFTEKL</sequence>
<evidence type="ECO:0000259" key="1">
    <source>
        <dbReference type="Pfam" id="PF08242"/>
    </source>
</evidence>
<dbReference type="EMBL" id="BARS01030682">
    <property type="protein sequence ID" value="GAG24665.1"/>
    <property type="molecule type" value="Genomic_DNA"/>
</dbReference>
<proteinExistence type="predicted"/>
<feature type="non-terminal residue" evidence="2">
    <location>
        <position position="121"/>
    </location>
</feature>
<dbReference type="Pfam" id="PF08242">
    <property type="entry name" value="Methyltransf_12"/>
    <property type="match status" value="1"/>
</dbReference>
<dbReference type="InterPro" id="IPR029063">
    <property type="entry name" value="SAM-dependent_MTases_sf"/>
</dbReference>
<feature type="domain" description="Methyltransferase type 12" evidence="1">
    <location>
        <begin position="50"/>
        <end position="117"/>
    </location>
</feature>
<dbReference type="InterPro" id="IPR013217">
    <property type="entry name" value="Methyltransf_12"/>
</dbReference>
<dbReference type="Gene3D" id="3.40.50.150">
    <property type="entry name" value="Vaccinia Virus protein VP39"/>
    <property type="match status" value="1"/>
</dbReference>
<organism evidence="2">
    <name type="scientific">marine sediment metagenome</name>
    <dbReference type="NCBI Taxonomy" id="412755"/>
    <lineage>
        <taxon>unclassified sequences</taxon>
        <taxon>metagenomes</taxon>
        <taxon>ecological metagenomes</taxon>
    </lineage>
</organism>
<dbReference type="CDD" id="cd02440">
    <property type="entry name" value="AdoMet_MTases"/>
    <property type="match status" value="1"/>
</dbReference>
<accession>X0W293</accession>
<evidence type="ECO:0000313" key="2">
    <source>
        <dbReference type="EMBL" id="GAG24665.1"/>
    </source>
</evidence>
<protein>
    <recommendedName>
        <fullName evidence="1">Methyltransferase type 12 domain-containing protein</fullName>
    </recommendedName>
</protein>
<gene>
    <name evidence="2" type="ORF">S01H1_47836</name>
</gene>
<reference evidence="2" key="1">
    <citation type="journal article" date="2014" name="Front. Microbiol.">
        <title>High frequency of phylogenetically diverse reductive dehalogenase-homologous genes in deep subseafloor sedimentary metagenomes.</title>
        <authorList>
            <person name="Kawai M."/>
            <person name="Futagami T."/>
            <person name="Toyoda A."/>
            <person name="Takaki Y."/>
            <person name="Nishi S."/>
            <person name="Hori S."/>
            <person name="Arai W."/>
            <person name="Tsubouchi T."/>
            <person name="Morono Y."/>
            <person name="Uchiyama I."/>
            <person name="Ito T."/>
            <person name="Fujiyama A."/>
            <person name="Inagaki F."/>
            <person name="Takami H."/>
        </authorList>
    </citation>
    <scope>NUCLEOTIDE SEQUENCE</scope>
    <source>
        <strain evidence="2">Expedition CK06-06</strain>
    </source>
</reference>
<dbReference type="SUPFAM" id="SSF53335">
    <property type="entry name" value="S-adenosyl-L-methionine-dependent methyltransferases"/>
    <property type="match status" value="1"/>
</dbReference>
<name>X0W293_9ZZZZ</name>